<protein>
    <submittedName>
        <fullName evidence="1">Phosphatase</fullName>
    </submittedName>
</protein>
<proteinExistence type="predicted"/>
<accession>A0A1Z1D9D1</accession>
<evidence type="ECO:0000313" key="1">
    <source>
        <dbReference type="EMBL" id="APZ82375.1"/>
    </source>
</evidence>
<dbReference type="Proteomes" id="UP000224660">
    <property type="component" value="Segment"/>
</dbReference>
<dbReference type="SUPFAM" id="SSF56784">
    <property type="entry name" value="HAD-like"/>
    <property type="match status" value="1"/>
</dbReference>
<organism evidence="1 2">
    <name type="scientific">Bacillus phage vB_BsuM-Goe2</name>
    <dbReference type="NCBI Taxonomy" id="1933062"/>
    <lineage>
        <taxon>Viruses</taxon>
        <taxon>Duplodnaviria</taxon>
        <taxon>Heunggongvirae</taxon>
        <taxon>Uroviricota</taxon>
        <taxon>Caudoviricetes</taxon>
        <taxon>Herelleviridae</taxon>
        <taxon>Spounavirinae</taxon>
        <taxon>Okubovirus</taxon>
        <taxon>Okubovirus camphawk</taxon>
    </lineage>
</organism>
<dbReference type="Gene3D" id="3.40.50.1000">
    <property type="entry name" value="HAD superfamily/HAD-like"/>
    <property type="match status" value="1"/>
</dbReference>
<dbReference type="EMBL" id="KY368639">
    <property type="protein sequence ID" value="APZ82375.1"/>
    <property type="molecule type" value="Genomic_DNA"/>
</dbReference>
<dbReference type="InterPro" id="IPR023214">
    <property type="entry name" value="HAD_sf"/>
</dbReference>
<dbReference type="InterPro" id="IPR036412">
    <property type="entry name" value="HAD-like_sf"/>
</dbReference>
<sequence length="134" mass="15343">MAKTFIENKVIIAVDFDGTITTEPDMDPYRDLELREGCKEALEYLRDIGCDLLLWTCRTGEALSEALTFLHTHEMGYLFQAINNHHPDVLGKYPDIARKIAADFYVDDKAIMGELDWGKVCDFIKKKYGSDLFV</sequence>
<gene>
    <name evidence="1" type="ORF">Goe2_c13900</name>
</gene>
<name>A0A1Z1D9D1_9CAUD</name>
<reference evidence="1 2" key="1">
    <citation type="journal article" date="2017" name="Viruses">
        <title>Characterization of Bacillus subtilis Viruses vB_BsuM-Goe2 and vB_BsuM-Goe3.</title>
        <authorList>
            <person name="Willms I.M."/>
            <person name="Hoppert M."/>
            <person name="Hertel R."/>
        </authorList>
    </citation>
    <scope>NUCLEOTIDE SEQUENCE [LARGE SCALE GENOMIC DNA]</scope>
</reference>
<dbReference type="PIRSF" id="PIRSF020079">
    <property type="entry name" value="UCP020079"/>
    <property type="match status" value="1"/>
</dbReference>
<evidence type="ECO:0000313" key="2">
    <source>
        <dbReference type="Proteomes" id="UP000224660"/>
    </source>
</evidence>
<dbReference type="InterPro" id="IPR016769">
    <property type="entry name" value="Phage_SP01_Orf1"/>
</dbReference>